<protein>
    <recommendedName>
        <fullName evidence="1">Chitin-binding type-4 domain-containing protein</fullName>
    </recommendedName>
</protein>
<accession>A0A3L5TSF5</accession>
<dbReference type="InterPro" id="IPR004302">
    <property type="entry name" value="Cellulose/chitin-bd_N"/>
</dbReference>
<proteinExistence type="predicted"/>
<name>A0A3L5TSF5_MYTGA</name>
<keyword evidence="3" id="KW-1185">Reference proteome</keyword>
<feature type="non-terminal residue" evidence="2">
    <location>
        <position position="1"/>
    </location>
</feature>
<dbReference type="EMBL" id="KV586633">
    <property type="protein sequence ID" value="OPL32824.1"/>
    <property type="molecule type" value="Genomic_DNA"/>
</dbReference>
<evidence type="ECO:0000313" key="2">
    <source>
        <dbReference type="EMBL" id="OPL32824.1"/>
    </source>
</evidence>
<dbReference type="SMR" id="A0A3L5TSF5"/>
<comment type="caution">
    <text evidence="2">The sequence shown here is derived from an EMBL/GenBank/DDBJ whole genome shotgun (WGS) entry which is preliminary data.</text>
</comment>
<evidence type="ECO:0000259" key="1">
    <source>
        <dbReference type="Pfam" id="PF03067"/>
    </source>
</evidence>
<reference evidence="2 3" key="1">
    <citation type="journal article" date="2016" name="PLoS ONE">
        <title>A First Insight into the Genome of the Filter-Feeder Mussel Mytilus galloprovincialis.</title>
        <authorList>
            <person name="Murgarella M."/>
            <person name="Puiu D."/>
            <person name="Novoa B."/>
            <person name="Figueras A."/>
            <person name="Posada D."/>
            <person name="Canchaya C."/>
        </authorList>
    </citation>
    <scope>NUCLEOTIDE SEQUENCE [LARGE SCALE GENOMIC DNA]</scope>
    <source>
        <tissue evidence="2">Muscle</tissue>
    </source>
</reference>
<evidence type="ECO:0000313" key="3">
    <source>
        <dbReference type="Proteomes" id="UP000266721"/>
    </source>
</evidence>
<dbReference type="Proteomes" id="UP000266721">
    <property type="component" value="Unassembled WGS sequence"/>
</dbReference>
<dbReference type="AlphaFoldDB" id="A0A3L5TSF5"/>
<gene>
    <name evidence="2" type="ORF">AM593_08693</name>
</gene>
<organism evidence="2 3">
    <name type="scientific">Mytilus galloprovincialis</name>
    <name type="common">Mediterranean mussel</name>
    <dbReference type="NCBI Taxonomy" id="29158"/>
    <lineage>
        <taxon>Eukaryota</taxon>
        <taxon>Metazoa</taxon>
        <taxon>Spiralia</taxon>
        <taxon>Lophotrochozoa</taxon>
        <taxon>Mollusca</taxon>
        <taxon>Bivalvia</taxon>
        <taxon>Autobranchia</taxon>
        <taxon>Pteriomorphia</taxon>
        <taxon>Mytilida</taxon>
        <taxon>Mytiloidea</taxon>
        <taxon>Mytilidae</taxon>
        <taxon>Mytilinae</taxon>
        <taxon>Mytilus</taxon>
    </lineage>
</organism>
<dbReference type="Pfam" id="PF03067">
    <property type="entry name" value="LPMO_10"/>
    <property type="match status" value="1"/>
</dbReference>
<sequence>MDETDYYKRELSPVVQVFPPYTAFSQIVCTELKKDESLDHQLSAQSLVTFYKVLLVTYKVVEIDNLKIKIVSFVIDTGTELTVYVKFEYQWQVKNGRCGSCGDPIDDVRQHEDNGLYDSGFISRNYTSGSDVILTVRITSNHKGWFEFKICPRDHFQGSLDTCLENHILEIDGRGIRYELGQASGDIEVKVRLPPGLTCNRCILQWKYNTGNSWGCNDSGCCVGCGPQEQFYNCADIGIYNSDEPYDFGEIPLKDPLSFLPKPLPTSKPKVKTCHTSPEYRDVVGMEKWCQDTCPFCPKSHCMCTYI</sequence>
<feature type="domain" description="Chitin-binding type-4" evidence="1">
    <location>
        <begin position="92"/>
        <end position="237"/>
    </location>
</feature>